<evidence type="ECO:0000313" key="4">
    <source>
        <dbReference type="Proteomes" id="UP001556367"/>
    </source>
</evidence>
<feature type="compositionally biased region" description="Low complexity" evidence="1">
    <location>
        <begin position="7"/>
        <end position="24"/>
    </location>
</feature>
<feature type="compositionally biased region" description="Pro residues" evidence="1">
    <location>
        <begin position="25"/>
        <end position="35"/>
    </location>
</feature>
<evidence type="ECO:0000256" key="1">
    <source>
        <dbReference type="SAM" id="MobiDB-lite"/>
    </source>
</evidence>
<dbReference type="EMBL" id="JASNQZ010000007">
    <property type="protein sequence ID" value="KAL0954949.1"/>
    <property type="molecule type" value="Genomic_DNA"/>
</dbReference>
<proteinExistence type="predicted"/>
<feature type="region of interest" description="Disordered" evidence="1">
    <location>
        <begin position="1"/>
        <end position="40"/>
    </location>
</feature>
<reference evidence="4" key="1">
    <citation type="submission" date="2024-06" db="EMBL/GenBank/DDBJ databases">
        <title>Multi-omics analyses provide insights into the biosynthesis of the anticancer antibiotic pleurotin in Hohenbuehelia grisea.</title>
        <authorList>
            <person name="Weaver J.A."/>
            <person name="Alberti F."/>
        </authorList>
    </citation>
    <scope>NUCLEOTIDE SEQUENCE [LARGE SCALE GENOMIC DNA]</scope>
    <source>
        <strain evidence="4">T-177</strain>
    </source>
</reference>
<evidence type="ECO:0000313" key="3">
    <source>
        <dbReference type="EMBL" id="KAL0954949.1"/>
    </source>
</evidence>
<comment type="caution">
    <text evidence="3">The sequence shown here is derived from an EMBL/GenBank/DDBJ whole genome shotgun (WGS) entry which is preliminary data.</text>
</comment>
<dbReference type="Pfam" id="PF09924">
    <property type="entry name" value="LPG_synthase_C"/>
    <property type="match status" value="1"/>
</dbReference>
<feature type="domain" description="Phosphatidylglycerol lysyltransferase C-terminal" evidence="2">
    <location>
        <begin position="104"/>
        <end position="307"/>
    </location>
</feature>
<dbReference type="InterPro" id="IPR024320">
    <property type="entry name" value="LPG_synthase_C"/>
</dbReference>
<dbReference type="Proteomes" id="UP001556367">
    <property type="component" value="Unassembled WGS sequence"/>
</dbReference>
<dbReference type="SUPFAM" id="SSF55729">
    <property type="entry name" value="Acyl-CoA N-acyltransferases (Nat)"/>
    <property type="match status" value="1"/>
</dbReference>
<dbReference type="InterPro" id="IPR016181">
    <property type="entry name" value="Acyl_CoA_acyltransferase"/>
</dbReference>
<sequence>MSINTHSPTSSISSSDSFSSLESPPDTPTTPPPETDTPFDKSTIADLVAEYGSSSASAWLEFDRYKIWRPAEPVAESTFLPVQGYMRRDPYVFAWGNPLVSSPAALLPTARAFAAWAEGQGLRPVWACVDHDLEVVLGGSPFSWCTVNCIYEDVVDPAHVVEITSDAYEKRRSADGQGLPSHLKDLRKNLRRAEKARVAVHEVKHEDWIEADRQEIEAGIVDWRKHRHGLQLASTSLQPWLDEKHRRYWVAHVDKKVVGFIILTPIKGSAYQIKNCISFPSAPKGTSEALISTALADLHKEQQARASTSPEDRITVTFGITASDKLKPIENLSGWKVNALAKTYGQVAKGTGLLRRGDFRNKFESEHDPMYVCYPDGRFGLHGVEALLKLLRK</sequence>
<organism evidence="3 4">
    <name type="scientific">Hohenbuehelia grisea</name>
    <dbReference type="NCBI Taxonomy" id="104357"/>
    <lineage>
        <taxon>Eukaryota</taxon>
        <taxon>Fungi</taxon>
        <taxon>Dikarya</taxon>
        <taxon>Basidiomycota</taxon>
        <taxon>Agaricomycotina</taxon>
        <taxon>Agaricomycetes</taxon>
        <taxon>Agaricomycetidae</taxon>
        <taxon>Agaricales</taxon>
        <taxon>Pleurotineae</taxon>
        <taxon>Pleurotaceae</taxon>
        <taxon>Hohenbuehelia</taxon>
    </lineage>
</organism>
<protein>
    <recommendedName>
        <fullName evidence="2">Phosphatidylglycerol lysyltransferase C-terminal domain-containing protein</fullName>
    </recommendedName>
</protein>
<evidence type="ECO:0000259" key="2">
    <source>
        <dbReference type="Pfam" id="PF09924"/>
    </source>
</evidence>
<name>A0ABR3JGT8_9AGAR</name>
<keyword evidence="4" id="KW-1185">Reference proteome</keyword>
<accession>A0ABR3JGT8</accession>
<gene>
    <name evidence="3" type="ORF">HGRIS_003882</name>
</gene>